<dbReference type="PANTHER" id="PTHR13408:SF0">
    <property type="entry name" value="DNA-DIRECTED RNA POLYMERASE III SUBUNIT RPC4"/>
    <property type="match status" value="1"/>
</dbReference>
<dbReference type="AlphaFoldDB" id="A0A9P0HMR0"/>
<evidence type="ECO:0000256" key="2">
    <source>
        <dbReference type="ARBA" id="ARBA00022478"/>
    </source>
</evidence>
<comment type="subcellular location">
    <subcellularLocation>
        <location evidence="1">Nucleus</location>
    </subcellularLocation>
</comment>
<evidence type="ECO:0000256" key="1">
    <source>
        <dbReference type="ARBA" id="ARBA00004123"/>
    </source>
</evidence>
<evidence type="ECO:0008006" key="8">
    <source>
        <dbReference type="Google" id="ProtNLM"/>
    </source>
</evidence>
<keyword evidence="3" id="KW-0804">Transcription</keyword>
<evidence type="ECO:0000313" key="7">
    <source>
        <dbReference type="Proteomes" id="UP001152798"/>
    </source>
</evidence>
<dbReference type="OrthoDB" id="6610612at2759"/>
<dbReference type="GO" id="GO:0005666">
    <property type="term" value="C:RNA polymerase III complex"/>
    <property type="evidence" value="ECO:0007669"/>
    <property type="project" value="InterPro"/>
</dbReference>
<dbReference type="EMBL" id="OV725082">
    <property type="protein sequence ID" value="CAH1404271.1"/>
    <property type="molecule type" value="Genomic_DNA"/>
</dbReference>
<evidence type="ECO:0000256" key="5">
    <source>
        <dbReference type="SAM" id="MobiDB-lite"/>
    </source>
</evidence>
<dbReference type="InterPro" id="IPR007811">
    <property type="entry name" value="RPC4"/>
</dbReference>
<protein>
    <recommendedName>
        <fullName evidence="8">DNA-directed RNA polymerase III subunit RPC4</fullName>
    </recommendedName>
</protein>
<evidence type="ECO:0000256" key="3">
    <source>
        <dbReference type="ARBA" id="ARBA00023163"/>
    </source>
</evidence>
<organism evidence="6 7">
    <name type="scientific">Nezara viridula</name>
    <name type="common">Southern green stink bug</name>
    <name type="synonym">Cimex viridulus</name>
    <dbReference type="NCBI Taxonomy" id="85310"/>
    <lineage>
        <taxon>Eukaryota</taxon>
        <taxon>Metazoa</taxon>
        <taxon>Ecdysozoa</taxon>
        <taxon>Arthropoda</taxon>
        <taxon>Hexapoda</taxon>
        <taxon>Insecta</taxon>
        <taxon>Pterygota</taxon>
        <taxon>Neoptera</taxon>
        <taxon>Paraneoptera</taxon>
        <taxon>Hemiptera</taxon>
        <taxon>Heteroptera</taxon>
        <taxon>Panheteroptera</taxon>
        <taxon>Pentatomomorpha</taxon>
        <taxon>Pentatomoidea</taxon>
        <taxon>Pentatomidae</taxon>
        <taxon>Pentatominae</taxon>
        <taxon>Nezara</taxon>
    </lineage>
</organism>
<accession>A0A9P0HMR0</accession>
<proteinExistence type="predicted"/>
<evidence type="ECO:0000256" key="4">
    <source>
        <dbReference type="ARBA" id="ARBA00023242"/>
    </source>
</evidence>
<feature type="region of interest" description="Disordered" evidence="5">
    <location>
        <begin position="20"/>
        <end position="137"/>
    </location>
</feature>
<evidence type="ECO:0000313" key="6">
    <source>
        <dbReference type="EMBL" id="CAH1404271.1"/>
    </source>
</evidence>
<feature type="compositionally biased region" description="Basic and acidic residues" evidence="5">
    <location>
        <begin position="56"/>
        <end position="81"/>
    </location>
</feature>
<dbReference type="GO" id="GO:0003677">
    <property type="term" value="F:DNA binding"/>
    <property type="evidence" value="ECO:0007669"/>
    <property type="project" value="InterPro"/>
</dbReference>
<dbReference type="Proteomes" id="UP001152798">
    <property type="component" value="Chromosome 6"/>
</dbReference>
<keyword evidence="4" id="KW-0539">Nucleus</keyword>
<gene>
    <name evidence="6" type="ORF">NEZAVI_LOCUS12710</name>
</gene>
<name>A0A9P0HMR0_NEZVI</name>
<keyword evidence="2" id="KW-0240">DNA-directed RNA polymerase</keyword>
<dbReference type="GO" id="GO:0042797">
    <property type="term" value="P:tRNA transcription by RNA polymerase III"/>
    <property type="evidence" value="ECO:0007669"/>
    <property type="project" value="TreeGrafter"/>
</dbReference>
<keyword evidence="7" id="KW-1185">Reference proteome</keyword>
<dbReference type="Pfam" id="PF05132">
    <property type="entry name" value="RNA_pol_Rpc4"/>
    <property type="match status" value="1"/>
</dbReference>
<feature type="compositionally biased region" description="Low complexity" evidence="5">
    <location>
        <begin position="106"/>
        <end position="115"/>
    </location>
</feature>
<feature type="compositionally biased region" description="Gly residues" evidence="5">
    <location>
        <begin position="116"/>
        <end position="125"/>
    </location>
</feature>
<dbReference type="PANTHER" id="PTHR13408">
    <property type="entry name" value="DNA-DIRECTED RNA POLYMERASE III"/>
    <property type="match status" value="1"/>
</dbReference>
<sequence length="368" mass="41363">MSGDKVTVKTEAGAAFKRLPSFKQPRDLKLSQFSNPLAESRTKKVFVPNLNVQRKKQNESHEGSTENSNDKRDRNKREERQRQKKNFVQGQGIFSEGLAPQMKRFSSGGRYSQESSGGGGGGGSGSILKPKLKLNEPIKVDQNEEDLIMKELMRDDFIDDPGFLPDMDDSPVDLPLKKMEDLKVKDSKEDIPKLKPEETAQVNGVRIKEEPPVPQPQVYKDEKPVDISELRTYTVAEILHNKAQDNNFTIFQIPNSIPRLKVPEMAKPNKKSQKEEEEEEVERCSLRSLPPGQIGTLQILRSGRARLLLGDVKLMFESGTQVAYQKELVSVDLNSTEKTGNIIHIGNLTTKILVTPDWGTLIKNNKST</sequence>
<reference evidence="6" key="1">
    <citation type="submission" date="2022-01" db="EMBL/GenBank/DDBJ databases">
        <authorList>
            <person name="King R."/>
        </authorList>
    </citation>
    <scope>NUCLEOTIDE SEQUENCE</scope>
</reference>